<dbReference type="EC" id="1.1.1.122" evidence="2"/>
<keyword evidence="3" id="KW-1185">Reference proteome</keyword>
<evidence type="ECO:0000313" key="3">
    <source>
        <dbReference type="Proteomes" id="UP001239083"/>
    </source>
</evidence>
<keyword evidence="2" id="KW-0560">Oxidoreductase</keyword>
<dbReference type="EMBL" id="JAUSYY010000001">
    <property type="protein sequence ID" value="MDQ0895635.1"/>
    <property type="molecule type" value="Genomic_DNA"/>
</dbReference>
<evidence type="ECO:0000259" key="1">
    <source>
        <dbReference type="Pfam" id="PF00248"/>
    </source>
</evidence>
<gene>
    <name evidence="2" type="ORF">QFZ26_003190</name>
</gene>
<dbReference type="GO" id="GO:0047834">
    <property type="term" value="F:D-threo-aldose 1-dehydrogenase activity"/>
    <property type="evidence" value="ECO:0007669"/>
    <property type="project" value="UniProtKB-EC"/>
</dbReference>
<organism evidence="2 3">
    <name type="scientific">Agromyces ramosus</name>
    <dbReference type="NCBI Taxonomy" id="33879"/>
    <lineage>
        <taxon>Bacteria</taxon>
        <taxon>Bacillati</taxon>
        <taxon>Actinomycetota</taxon>
        <taxon>Actinomycetes</taxon>
        <taxon>Micrococcales</taxon>
        <taxon>Microbacteriaceae</taxon>
        <taxon>Agromyces</taxon>
    </lineage>
</organism>
<protein>
    <submittedName>
        <fullName evidence="2">D-threo-aldose 1-dehydrogenase</fullName>
        <ecNumber evidence="2">1.1.1.122</ecNumber>
    </submittedName>
</protein>
<dbReference type="PANTHER" id="PTHR42686">
    <property type="entry name" value="GH17980P-RELATED"/>
    <property type="match status" value="1"/>
</dbReference>
<feature type="domain" description="NADP-dependent oxidoreductase" evidence="1">
    <location>
        <begin position="13"/>
        <end position="315"/>
    </location>
</feature>
<comment type="caution">
    <text evidence="2">The sequence shown here is derived from an EMBL/GenBank/DDBJ whole genome shotgun (WGS) entry which is preliminary data.</text>
</comment>
<dbReference type="PANTHER" id="PTHR42686:SF1">
    <property type="entry name" value="GH17980P-RELATED"/>
    <property type="match status" value="1"/>
</dbReference>
<dbReference type="InterPro" id="IPR020471">
    <property type="entry name" value="AKR"/>
</dbReference>
<proteinExistence type="predicted"/>
<dbReference type="Gene3D" id="3.20.20.100">
    <property type="entry name" value="NADP-dependent oxidoreductase domain"/>
    <property type="match status" value="1"/>
</dbReference>
<dbReference type="SUPFAM" id="SSF51430">
    <property type="entry name" value="NAD(P)-linked oxidoreductase"/>
    <property type="match status" value="1"/>
</dbReference>
<dbReference type="Proteomes" id="UP001239083">
    <property type="component" value="Unassembled WGS sequence"/>
</dbReference>
<dbReference type="InterPro" id="IPR036812">
    <property type="entry name" value="NAD(P)_OxRdtase_dom_sf"/>
</dbReference>
<dbReference type="CDD" id="cd19152">
    <property type="entry name" value="AKR_AKR15A"/>
    <property type="match status" value="1"/>
</dbReference>
<sequence length="322" mass="34379">MTADLTSPERLGPIGYGAASIGNLYREVGDAEADAALAAAWDGGIRYFDTAPHYGLGLSERRLGAFLRTRPDDEYVLSTKVGRVLDPNPEFSGGDDLAADFAVPDETVRRFDPSEAGVRRSIEDSLERLGLDRIDIAFLHDPDAYDLDRGLREGLPALVKLRDEGVVGAIGIGTNSADAAARAVREADLDLVMIAGRYTLIEQPARDELLPLCEERGVGVVAAAVFNSGLLATDAPDRTARYNYGEVPPEVLAHTGRLAEACRAAGVSLPAAALQYPLQHPAVRSVVVGSARAADIRQNIDRVHATVPDGFWDSLRADGLIP</sequence>
<accession>A0ABU0RC31</accession>
<dbReference type="Pfam" id="PF00248">
    <property type="entry name" value="Aldo_ket_red"/>
    <property type="match status" value="1"/>
</dbReference>
<reference evidence="2 3" key="1">
    <citation type="submission" date="2023-07" db="EMBL/GenBank/DDBJ databases">
        <title>Comparative genomics of wheat-associated soil bacteria to identify genetic determinants of phenazine resistance.</title>
        <authorList>
            <person name="Mouncey N."/>
        </authorList>
    </citation>
    <scope>NUCLEOTIDE SEQUENCE [LARGE SCALE GENOMIC DNA]</scope>
    <source>
        <strain evidence="2 3">V3I3</strain>
    </source>
</reference>
<dbReference type="InterPro" id="IPR023210">
    <property type="entry name" value="NADP_OxRdtase_dom"/>
</dbReference>
<evidence type="ECO:0000313" key="2">
    <source>
        <dbReference type="EMBL" id="MDQ0895635.1"/>
    </source>
</evidence>
<dbReference type="RefSeq" id="WP_307043876.1">
    <property type="nucleotide sequence ID" value="NZ_JAUSYY010000001.1"/>
</dbReference>
<name>A0ABU0RC31_9MICO</name>